<gene>
    <name evidence="4 7" type="primary">grpE</name>
    <name evidence="7" type="ORF">DC363_14390</name>
</gene>
<name>A0A2T7FU09_9RHOB</name>
<dbReference type="InterPro" id="IPR000740">
    <property type="entry name" value="GrpE"/>
</dbReference>
<dbReference type="PANTHER" id="PTHR21237">
    <property type="entry name" value="GRPE PROTEIN"/>
    <property type="match status" value="1"/>
</dbReference>
<reference evidence="7 8" key="1">
    <citation type="submission" date="2018-04" db="EMBL/GenBank/DDBJ databases">
        <title>Pelagivirga bohaiensis gen. nov., sp. nov., a bacterium isolated from the Bohai Sea.</title>
        <authorList>
            <person name="Ji X."/>
        </authorList>
    </citation>
    <scope>NUCLEOTIDE SEQUENCE [LARGE SCALE GENOMIC DNA]</scope>
    <source>
        <strain evidence="7 8">BH-SD16</strain>
    </source>
</reference>
<evidence type="ECO:0000256" key="6">
    <source>
        <dbReference type="SAM" id="MobiDB-lite"/>
    </source>
</evidence>
<evidence type="ECO:0000256" key="5">
    <source>
        <dbReference type="RuleBase" id="RU004478"/>
    </source>
</evidence>
<keyword evidence="2 4" id="KW-0346">Stress response</keyword>
<keyword evidence="8" id="KW-1185">Reference proteome</keyword>
<evidence type="ECO:0000256" key="1">
    <source>
        <dbReference type="ARBA" id="ARBA00009054"/>
    </source>
</evidence>
<comment type="similarity">
    <text evidence="1 4 5">Belongs to the GrpE family.</text>
</comment>
<dbReference type="EMBL" id="QCYG01000009">
    <property type="protein sequence ID" value="PVA05658.1"/>
    <property type="molecule type" value="Genomic_DNA"/>
</dbReference>
<dbReference type="Pfam" id="PF01025">
    <property type="entry name" value="GrpE"/>
    <property type="match status" value="1"/>
</dbReference>
<dbReference type="InterPro" id="IPR009012">
    <property type="entry name" value="GrpE_head"/>
</dbReference>
<dbReference type="CDD" id="cd00446">
    <property type="entry name" value="GrpE"/>
    <property type="match status" value="1"/>
</dbReference>
<comment type="caution">
    <text evidence="7">The sequence shown here is derived from an EMBL/GenBank/DDBJ whole genome shotgun (WGS) entry which is preliminary data.</text>
</comment>
<dbReference type="Proteomes" id="UP000244817">
    <property type="component" value="Unassembled WGS sequence"/>
</dbReference>
<dbReference type="HAMAP" id="MF_01151">
    <property type="entry name" value="GrpE"/>
    <property type="match status" value="1"/>
</dbReference>
<dbReference type="PRINTS" id="PR00773">
    <property type="entry name" value="GRPEPROTEIN"/>
</dbReference>
<comment type="subunit">
    <text evidence="4">Homodimer.</text>
</comment>
<evidence type="ECO:0000313" key="7">
    <source>
        <dbReference type="EMBL" id="PVA05658.1"/>
    </source>
</evidence>
<protein>
    <recommendedName>
        <fullName evidence="4">Protein GrpE</fullName>
    </recommendedName>
    <alternativeName>
        <fullName evidence="4">HSP-70 cofactor</fullName>
    </alternativeName>
</protein>
<dbReference type="PANTHER" id="PTHR21237:SF23">
    <property type="entry name" value="GRPE PROTEIN HOMOLOG, MITOCHONDRIAL"/>
    <property type="match status" value="1"/>
</dbReference>
<keyword evidence="3 4" id="KW-0143">Chaperone</keyword>
<comment type="function">
    <text evidence="4">Participates actively in the response to hyperosmotic and heat shock by preventing the aggregation of stress-denatured proteins, in association with DnaK and GrpE. It is the nucleotide exchange factor for DnaK and may function as a thermosensor. Unfolded proteins bind initially to DnaJ; upon interaction with the DnaJ-bound protein, DnaK hydrolyzes its bound ATP, resulting in the formation of a stable complex. GrpE releases ADP from DnaK; ATP binding to DnaK triggers the release of the substrate protein, thus completing the reaction cycle. Several rounds of ATP-dependent interactions between DnaJ, DnaK and GrpE are required for fully efficient folding.</text>
</comment>
<dbReference type="InterPro" id="IPR013805">
    <property type="entry name" value="GrpE_CC"/>
</dbReference>
<dbReference type="GO" id="GO:0051087">
    <property type="term" value="F:protein-folding chaperone binding"/>
    <property type="evidence" value="ECO:0007669"/>
    <property type="project" value="InterPro"/>
</dbReference>
<evidence type="ECO:0000256" key="3">
    <source>
        <dbReference type="ARBA" id="ARBA00023186"/>
    </source>
</evidence>
<feature type="region of interest" description="Disordered" evidence="6">
    <location>
        <begin position="1"/>
        <end position="55"/>
    </location>
</feature>
<organism evidence="7 8">
    <name type="scientific">Thalassorhabdomicrobium marinisediminis</name>
    <dbReference type="NCBI Taxonomy" id="2170577"/>
    <lineage>
        <taxon>Bacteria</taxon>
        <taxon>Pseudomonadati</taxon>
        <taxon>Pseudomonadota</taxon>
        <taxon>Alphaproteobacteria</taxon>
        <taxon>Rhodobacterales</taxon>
        <taxon>Paracoccaceae</taxon>
        <taxon>Thalassorhabdomicrobium</taxon>
    </lineage>
</organism>
<dbReference type="GO" id="GO:0042803">
    <property type="term" value="F:protein homodimerization activity"/>
    <property type="evidence" value="ECO:0007669"/>
    <property type="project" value="InterPro"/>
</dbReference>
<dbReference type="Gene3D" id="3.90.20.20">
    <property type="match status" value="1"/>
</dbReference>
<dbReference type="AlphaFoldDB" id="A0A2T7FU09"/>
<evidence type="ECO:0000256" key="2">
    <source>
        <dbReference type="ARBA" id="ARBA00023016"/>
    </source>
</evidence>
<dbReference type="Gene3D" id="2.30.22.10">
    <property type="entry name" value="Head domain of nucleotide exchange factor GrpE"/>
    <property type="match status" value="1"/>
</dbReference>
<feature type="compositionally biased region" description="Basic and acidic residues" evidence="6">
    <location>
        <begin position="16"/>
        <end position="38"/>
    </location>
</feature>
<dbReference type="SUPFAM" id="SSF58014">
    <property type="entry name" value="Coiled-coil domain of nucleotide exchange factor GrpE"/>
    <property type="match status" value="1"/>
</dbReference>
<dbReference type="GO" id="GO:0051082">
    <property type="term" value="F:unfolded protein binding"/>
    <property type="evidence" value="ECO:0007669"/>
    <property type="project" value="TreeGrafter"/>
</dbReference>
<keyword evidence="4" id="KW-0963">Cytoplasm</keyword>
<dbReference type="GO" id="GO:0005737">
    <property type="term" value="C:cytoplasm"/>
    <property type="evidence" value="ECO:0007669"/>
    <property type="project" value="UniProtKB-SubCell"/>
</dbReference>
<dbReference type="SUPFAM" id="SSF51064">
    <property type="entry name" value="Head domain of nucleotide exchange factor GrpE"/>
    <property type="match status" value="1"/>
</dbReference>
<dbReference type="GO" id="GO:0006457">
    <property type="term" value="P:protein folding"/>
    <property type="evidence" value="ECO:0007669"/>
    <property type="project" value="InterPro"/>
</dbReference>
<evidence type="ECO:0000313" key="8">
    <source>
        <dbReference type="Proteomes" id="UP000244817"/>
    </source>
</evidence>
<accession>A0A2T7FU09</accession>
<evidence type="ECO:0000256" key="4">
    <source>
        <dbReference type="HAMAP-Rule" id="MF_01151"/>
    </source>
</evidence>
<proteinExistence type="inferred from homology"/>
<dbReference type="GO" id="GO:0000774">
    <property type="term" value="F:adenyl-nucleotide exchange factor activity"/>
    <property type="evidence" value="ECO:0007669"/>
    <property type="project" value="InterPro"/>
</dbReference>
<sequence length="208" mass="22408">MSEGTNLAKGGQGMEDTDKKDHRSVVTTDSEAREKVETPAEETASADEPALDQNDEIEFLTDKWKRALADAENARKRADASRAEGREHGIAVAVEALAPALDALSLGIEAARTSPDAEDPRIVSHLEGLRNIRTAFETGLKALGVRTIAPENTPFDPALHEATQTQETDKAKPGQVMVLHRPGFAIGQRLIRPARVTVSAAPSKVEEE</sequence>
<comment type="subcellular location">
    <subcellularLocation>
        <location evidence="4">Cytoplasm</location>
    </subcellularLocation>
</comment>